<keyword evidence="1" id="KW-1133">Transmembrane helix</keyword>
<accession>A0ABQ4CMR7</accession>
<feature type="transmembrane region" description="Helical" evidence="1">
    <location>
        <begin position="51"/>
        <end position="72"/>
    </location>
</feature>
<comment type="caution">
    <text evidence="2">The sequence shown here is derived from an EMBL/GenBank/DDBJ whole genome shotgun (WGS) entry which is preliminary data.</text>
</comment>
<keyword evidence="1" id="KW-0472">Membrane</keyword>
<name>A0ABQ4CMR7_9ACTN</name>
<dbReference type="RefSeq" id="WP_203712133.1">
    <property type="nucleotide sequence ID" value="NZ_BONE01000012.1"/>
</dbReference>
<evidence type="ECO:0000256" key="1">
    <source>
        <dbReference type="SAM" id="Phobius"/>
    </source>
</evidence>
<dbReference type="EMBL" id="BONE01000012">
    <property type="protein sequence ID" value="GIF72586.1"/>
    <property type="molecule type" value="Genomic_DNA"/>
</dbReference>
<protein>
    <submittedName>
        <fullName evidence="2">Uncharacterized protein</fullName>
    </submittedName>
</protein>
<reference evidence="2 3" key="1">
    <citation type="submission" date="2021-01" db="EMBL/GenBank/DDBJ databases">
        <title>Whole genome shotgun sequence of Asanoa siamensis NBRC 107932.</title>
        <authorList>
            <person name="Komaki H."/>
            <person name="Tamura T."/>
        </authorList>
    </citation>
    <scope>NUCLEOTIDE SEQUENCE [LARGE SCALE GENOMIC DNA]</scope>
    <source>
        <strain evidence="2 3">NBRC 107932</strain>
    </source>
</reference>
<keyword evidence="1" id="KW-0812">Transmembrane</keyword>
<evidence type="ECO:0000313" key="2">
    <source>
        <dbReference type="EMBL" id="GIF72586.1"/>
    </source>
</evidence>
<dbReference type="Proteomes" id="UP000604117">
    <property type="component" value="Unassembled WGS sequence"/>
</dbReference>
<keyword evidence="3" id="KW-1185">Reference proteome</keyword>
<sequence>MSDPTRDLVRRAYRADDDPDLTAGLLDVLRRADVAPVAAPRDRPLDGRRRALSVAAVFVTAILVIFGAVTLADRGGDGGAVPGTIGSDPPLTFPMPMPSECAASWTATLREGAFDVTARHGGCPPLAVDRLYLLDADGGNGLITPGMATVFPIQPVGLAGGTVSAPFTFTAEGWPGPAPGHDYTIWYVGEGGRTARPGDDAMVIFDHAYTVSFTVIVG</sequence>
<evidence type="ECO:0000313" key="3">
    <source>
        <dbReference type="Proteomes" id="UP000604117"/>
    </source>
</evidence>
<organism evidence="2 3">
    <name type="scientific">Asanoa siamensis</name>
    <dbReference type="NCBI Taxonomy" id="926357"/>
    <lineage>
        <taxon>Bacteria</taxon>
        <taxon>Bacillati</taxon>
        <taxon>Actinomycetota</taxon>
        <taxon>Actinomycetes</taxon>
        <taxon>Micromonosporales</taxon>
        <taxon>Micromonosporaceae</taxon>
        <taxon>Asanoa</taxon>
    </lineage>
</organism>
<gene>
    <name evidence="2" type="ORF">Asi02nite_21040</name>
</gene>
<proteinExistence type="predicted"/>